<keyword evidence="4" id="KW-1185">Reference proteome</keyword>
<feature type="transmembrane region" description="Helical" evidence="1">
    <location>
        <begin position="58"/>
        <end position="77"/>
    </location>
</feature>
<dbReference type="Pfam" id="PF20151">
    <property type="entry name" value="DUF6533"/>
    <property type="match status" value="1"/>
</dbReference>
<accession>A0A4Y9YVK1</accession>
<feature type="transmembrane region" description="Helical" evidence="1">
    <location>
        <begin position="122"/>
        <end position="141"/>
    </location>
</feature>
<keyword evidence="1" id="KW-1133">Transmembrane helix</keyword>
<proteinExistence type="predicted"/>
<keyword evidence="1" id="KW-0812">Transmembrane</keyword>
<feature type="transmembrane region" description="Helical" evidence="1">
    <location>
        <begin position="89"/>
        <end position="110"/>
    </location>
</feature>
<comment type="caution">
    <text evidence="3">The sequence shown here is derived from an EMBL/GenBank/DDBJ whole genome shotgun (WGS) entry which is preliminary data.</text>
</comment>
<evidence type="ECO:0000259" key="2">
    <source>
        <dbReference type="Pfam" id="PF20151"/>
    </source>
</evidence>
<dbReference type="OrthoDB" id="3350812at2759"/>
<feature type="domain" description="DUF6533" evidence="2">
    <location>
        <begin position="24"/>
        <end position="66"/>
    </location>
</feature>
<organism evidence="3 4">
    <name type="scientific">Dentipellis fragilis</name>
    <dbReference type="NCBI Taxonomy" id="205917"/>
    <lineage>
        <taxon>Eukaryota</taxon>
        <taxon>Fungi</taxon>
        <taxon>Dikarya</taxon>
        <taxon>Basidiomycota</taxon>
        <taxon>Agaricomycotina</taxon>
        <taxon>Agaricomycetes</taxon>
        <taxon>Russulales</taxon>
        <taxon>Hericiaceae</taxon>
        <taxon>Dentipellis</taxon>
    </lineage>
</organism>
<feature type="transmembrane region" description="Helical" evidence="1">
    <location>
        <begin position="174"/>
        <end position="196"/>
    </location>
</feature>
<evidence type="ECO:0000256" key="1">
    <source>
        <dbReference type="SAM" id="Phobius"/>
    </source>
</evidence>
<dbReference type="EMBL" id="SEOQ01000317">
    <property type="protein sequence ID" value="TFY65693.1"/>
    <property type="molecule type" value="Genomic_DNA"/>
</dbReference>
<dbReference type="AlphaFoldDB" id="A0A4Y9YVK1"/>
<gene>
    <name evidence="3" type="ORF">EVG20_g5392</name>
</gene>
<name>A0A4Y9YVK1_9AGAM</name>
<dbReference type="InterPro" id="IPR045340">
    <property type="entry name" value="DUF6533"/>
</dbReference>
<protein>
    <recommendedName>
        <fullName evidence="2">DUF6533 domain-containing protein</fullName>
    </recommendedName>
</protein>
<keyword evidence="1" id="KW-0472">Membrane</keyword>
<reference evidence="3 4" key="1">
    <citation type="submission" date="2019-02" db="EMBL/GenBank/DDBJ databases">
        <title>Genome sequencing of the rare red list fungi Dentipellis fragilis.</title>
        <authorList>
            <person name="Buettner E."/>
            <person name="Kellner H."/>
        </authorList>
    </citation>
    <scope>NUCLEOTIDE SEQUENCE [LARGE SCALE GENOMIC DNA]</scope>
    <source>
        <strain evidence="3 4">DSM 105465</strain>
    </source>
</reference>
<evidence type="ECO:0000313" key="4">
    <source>
        <dbReference type="Proteomes" id="UP000298327"/>
    </source>
</evidence>
<evidence type="ECO:0000313" key="3">
    <source>
        <dbReference type="EMBL" id="TFY65693.1"/>
    </source>
</evidence>
<feature type="transmembrane region" description="Helical" evidence="1">
    <location>
        <begin position="217"/>
        <end position="237"/>
    </location>
</feature>
<sequence>MDTETVANQLAIALERNMIVTRITLSANALMVFDYFLTLPDEIELVWRSRWNIVKVLFLLNRYTAFWDMGISIYSILGPHLTSSTCSGLYTSHGWLAAVGISTSEIILAFRTYALWRESKRIAYALGLVTVIGLIFVAFTLNKALHSVEFIPVSSISPELRGCFVTRVNTSWYILIWSMALASETIIMILTAIKALQSYRFWYPASPLLYTIFRDGLLAYLPLFTSSLVNVLIATLATPGYTYTLSQTQYALHVVLTSRIVLNIRRRARCEAVASNFEEMELAQTISDFVAGPAR</sequence>
<dbReference type="Proteomes" id="UP000298327">
    <property type="component" value="Unassembled WGS sequence"/>
</dbReference>